<dbReference type="OrthoDB" id="60843at2759"/>
<dbReference type="PANTHER" id="PTHR12320">
    <property type="entry name" value="PROTEIN PHOSPHATASE 2C"/>
    <property type="match status" value="1"/>
</dbReference>
<keyword evidence="1" id="KW-0464">Manganese</keyword>
<dbReference type="GO" id="GO:0004722">
    <property type="term" value="F:protein serine/threonine phosphatase activity"/>
    <property type="evidence" value="ECO:0007669"/>
    <property type="project" value="UniProtKB-EC"/>
</dbReference>
<evidence type="ECO:0000313" key="4">
    <source>
        <dbReference type="Proteomes" id="UP000231279"/>
    </source>
</evidence>
<keyword evidence="1" id="KW-0904">Protein phosphatase</keyword>
<dbReference type="InterPro" id="IPR039123">
    <property type="entry name" value="PPTC7"/>
</dbReference>
<dbReference type="SUPFAM" id="SSF81606">
    <property type="entry name" value="PP2C-like"/>
    <property type="match status" value="1"/>
</dbReference>
<keyword evidence="4" id="KW-1185">Reference proteome</keyword>
<reference evidence="4" key="1">
    <citation type="journal article" date="2018" name="Gigascience">
        <title>Genome assembly of the Pink Ipe (Handroanthus impetiginosus, Bignoniaceae), a highly valued, ecologically keystone Neotropical timber forest tree.</title>
        <authorList>
            <person name="Silva-Junior O.B."/>
            <person name="Grattapaglia D."/>
            <person name="Novaes E."/>
            <person name="Collevatti R.G."/>
        </authorList>
    </citation>
    <scope>NUCLEOTIDE SEQUENCE [LARGE SCALE GENOMIC DNA]</scope>
    <source>
        <strain evidence="4">cv. UFG-1</strain>
    </source>
</reference>
<dbReference type="STRING" id="429701.A0A2G9HAP2"/>
<organism evidence="3 4">
    <name type="scientific">Handroanthus impetiginosus</name>
    <dbReference type="NCBI Taxonomy" id="429701"/>
    <lineage>
        <taxon>Eukaryota</taxon>
        <taxon>Viridiplantae</taxon>
        <taxon>Streptophyta</taxon>
        <taxon>Embryophyta</taxon>
        <taxon>Tracheophyta</taxon>
        <taxon>Spermatophyta</taxon>
        <taxon>Magnoliopsida</taxon>
        <taxon>eudicotyledons</taxon>
        <taxon>Gunneridae</taxon>
        <taxon>Pentapetalae</taxon>
        <taxon>asterids</taxon>
        <taxon>lamiids</taxon>
        <taxon>Lamiales</taxon>
        <taxon>Bignoniaceae</taxon>
        <taxon>Crescentiina</taxon>
        <taxon>Tabebuia alliance</taxon>
        <taxon>Handroanthus</taxon>
    </lineage>
</organism>
<dbReference type="PANTHER" id="PTHR12320:SF81">
    <property type="entry name" value="PROTEIN PHOSPHATASE 2C 23-RELATED"/>
    <property type="match status" value="1"/>
</dbReference>
<keyword evidence="1 3" id="KW-0378">Hydrolase</keyword>
<dbReference type="InterPro" id="IPR001932">
    <property type="entry name" value="PPM-type_phosphatase-like_dom"/>
</dbReference>
<dbReference type="SMART" id="SM00331">
    <property type="entry name" value="PP2C_SIG"/>
    <property type="match status" value="1"/>
</dbReference>
<proteinExistence type="inferred from homology"/>
<sequence>MDFEPRQSLFMLMGSHYIPKDNPSIPLGEDAHFFSHEAQVIGVADGVGGWASKGIDAGEYARELMRNAAECVYNSRQHDVDPKRVLLEAYKKTRHAEGSSTACIVSLAGDLLRAANLGDSGFIVIRRGKIFYKTEAQQCGFNHPYQIGRRHSKSIGNNPDEAEDIVLVAEVGDVIIVATDGLFDNVFKEDIVTMVEFCLKEKYSPPEVIAYALALAAREKSLQKDTTSPFGVAAREAGVGRHSGGKYDDVTVVVAYVFYASQFG</sequence>
<feature type="domain" description="PPM-type phosphatase" evidence="2">
    <location>
        <begin position="15"/>
        <end position="257"/>
    </location>
</feature>
<dbReference type="InterPro" id="IPR036457">
    <property type="entry name" value="PPM-type-like_dom_sf"/>
</dbReference>
<comment type="catalytic activity">
    <reaction evidence="1">
        <text>O-phospho-L-threonyl-[protein] + H2O = L-threonyl-[protein] + phosphate</text>
        <dbReference type="Rhea" id="RHEA:47004"/>
        <dbReference type="Rhea" id="RHEA-COMP:11060"/>
        <dbReference type="Rhea" id="RHEA-COMP:11605"/>
        <dbReference type="ChEBI" id="CHEBI:15377"/>
        <dbReference type="ChEBI" id="CHEBI:30013"/>
        <dbReference type="ChEBI" id="CHEBI:43474"/>
        <dbReference type="ChEBI" id="CHEBI:61977"/>
        <dbReference type="EC" id="3.1.3.16"/>
    </reaction>
</comment>
<dbReference type="SMART" id="SM00332">
    <property type="entry name" value="PP2Cc"/>
    <property type="match status" value="1"/>
</dbReference>
<protein>
    <recommendedName>
        <fullName evidence="1">Protein phosphatase</fullName>
        <ecNumber evidence="1">3.1.3.16</ecNumber>
    </recommendedName>
</protein>
<keyword evidence="1" id="KW-0460">Magnesium</keyword>
<gene>
    <name evidence="3" type="ORF">CDL12_12810</name>
</gene>
<keyword evidence="1" id="KW-0479">Metal-binding</keyword>
<dbReference type="AlphaFoldDB" id="A0A2G9HAP2"/>
<dbReference type="GO" id="GO:0046872">
    <property type="term" value="F:metal ion binding"/>
    <property type="evidence" value="ECO:0007669"/>
    <property type="project" value="UniProtKB-UniRule"/>
</dbReference>
<comment type="catalytic activity">
    <reaction evidence="1">
        <text>O-phospho-L-seryl-[protein] + H2O = L-seryl-[protein] + phosphate</text>
        <dbReference type="Rhea" id="RHEA:20629"/>
        <dbReference type="Rhea" id="RHEA-COMP:9863"/>
        <dbReference type="Rhea" id="RHEA-COMP:11604"/>
        <dbReference type="ChEBI" id="CHEBI:15377"/>
        <dbReference type="ChEBI" id="CHEBI:29999"/>
        <dbReference type="ChEBI" id="CHEBI:43474"/>
        <dbReference type="ChEBI" id="CHEBI:83421"/>
        <dbReference type="EC" id="3.1.3.16"/>
    </reaction>
</comment>
<name>A0A2G9HAP2_9LAMI</name>
<comment type="caution">
    <text evidence="3">The sequence shown here is derived from an EMBL/GenBank/DDBJ whole genome shotgun (WGS) entry which is preliminary data.</text>
</comment>
<dbReference type="Gene3D" id="3.60.40.10">
    <property type="entry name" value="PPM-type phosphatase domain"/>
    <property type="match status" value="2"/>
</dbReference>
<accession>A0A2G9HAP2</accession>
<evidence type="ECO:0000313" key="3">
    <source>
        <dbReference type="EMBL" id="PIN14576.1"/>
    </source>
</evidence>
<comment type="cofactor">
    <cofactor evidence="1">
        <name>Mn(2+)</name>
        <dbReference type="ChEBI" id="CHEBI:29035"/>
    </cofactor>
</comment>
<dbReference type="EC" id="3.1.3.16" evidence="1"/>
<comment type="similarity">
    <text evidence="1">Belongs to the PP2C family.</text>
</comment>
<comment type="cofactor">
    <cofactor evidence="1">
        <name>Mg(2+)</name>
        <dbReference type="ChEBI" id="CHEBI:18420"/>
    </cofactor>
</comment>
<evidence type="ECO:0000256" key="1">
    <source>
        <dbReference type="RuleBase" id="RU366020"/>
    </source>
</evidence>
<dbReference type="PROSITE" id="PS51746">
    <property type="entry name" value="PPM_2"/>
    <property type="match status" value="1"/>
</dbReference>
<dbReference type="Proteomes" id="UP000231279">
    <property type="component" value="Unassembled WGS sequence"/>
</dbReference>
<dbReference type="EMBL" id="NKXS01002252">
    <property type="protein sequence ID" value="PIN14576.1"/>
    <property type="molecule type" value="Genomic_DNA"/>
</dbReference>
<evidence type="ECO:0000259" key="2">
    <source>
        <dbReference type="PROSITE" id="PS51746"/>
    </source>
</evidence>
<dbReference type="CDD" id="cd00143">
    <property type="entry name" value="PP2Cc"/>
    <property type="match status" value="1"/>
</dbReference>